<dbReference type="GO" id="GO:0003676">
    <property type="term" value="F:nucleic acid binding"/>
    <property type="evidence" value="ECO:0007669"/>
    <property type="project" value="InterPro"/>
</dbReference>
<dbReference type="Pfam" id="PF00270">
    <property type="entry name" value="DEAD"/>
    <property type="match status" value="1"/>
</dbReference>
<dbReference type="CDD" id="cd18795">
    <property type="entry name" value="SF2_C_Ski2"/>
    <property type="match status" value="1"/>
</dbReference>
<keyword evidence="1" id="KW-0547">Nucleotide-binding</keyword>
<keyword evidence="10" id="KW-1185">Reference proteome</keyword>
<feature type="compositionally biased region" description="Basic residues" evidence="6">
    <location>
        <begin position="661"/>
        <end position="673"/>
    </location>
</feature>
<dbReference type="InterPro" id="IPR052431">
    <property type="entry name" value="SKI2_subfamily_helicases"/>
</dbReference>
<dbReference type="STRING" id="137246.A0A401SS20"/>
<dbReference type="CDD" id="cd18025">
    <property type="entry name" value="DEXHc_DDX60"/>
    <property type="match status" value="1"/>
</dbReference>
<dbReference type="Pfam" id="PF00271">
    <property type="entry name" value="Helicase_C"/>
    <property type="match status" value="1"/>
</dbReference>
<evidence type="ECO:0000259" key="7">
    <source>
        <dbReference type="PROSITE" id="PS51192"/>
    </source>
</evidence>
<feature type="domain" description="Helicase C-terminal" evidence="8">
    <location>
        <begin position="913"/>
        <end position="1074"/>
    </location>
</feature>
<dbReference type="GO" id="GO:0016787">
    <property type="term" value="F:hydrolase activity"/>
    <property type="evidence" value="ECO:0007669"/>
    <property type="project" value="UniProtKB-KW"/>
</dbReference>
<evidence type="ECO:0000313" key="10">
    <source>
        <dbReference type="Proteomes" id="UP000287033"/>
    </source>
</evidence>
<keyword evidence="5" id="KW-0175">Coiled coil</keyword>
<dbReference type="GO" id="GO:0004386">
    <property type="term" value="F:helicase activity"/>
    <property type="evidence" value="ECO:0007669"/>
    <property type="project" value="UniProtKB-KW"/>
</dbReference>
<dbReference type="InterPro" id="IPR014001">
    <property type="entry name" value="Helicase_ATP-bd"/>
</dbReference>
<organism evidence="9 10">
    <name type="scientific">Chiloscyllium punctatum</name>
    <name type="common">Brownbanded bambooshark</name>
    <name type="synonym">Hemiscyllium punctatum</name>
    <dbReference type="NCBI Taxonomy" id="137246"/>
    <lineage>
        <taxon>Eukaryota</taxon>
        <taxon>Metazoa</taxon>
        <taxon>Chordata</taxon>
        <taxon>Craniata</taxon>
        <taxon>Vertebrata</taxon>
        <taxon>Chondrichthyes</taxon>
        <taxon>Elasmobranchii</taxon>
        <taxon>Galeomorphii</taxon>
        <taxon>Galeoidea</taxon>
        <taxon>Orectolobiformes</taxon>
        <taxon>Hemiscylliidae</taxon>
        <taxon>Chiloscyllium</taxon>
    </lineage>
</organism>
<comment type="caution">
    <text evidence="9">The sequence shown here is derived from an EMBL/GenBank/DDBJ whole genome shotgun (WGS) entry which is preliminary data.</text>
</comment>
<accession>A0A401SS20</accession>
<dbReference type="Proteomes" id="UP000287033">
    <property type="component" value="Unassembled WGS sequence"/>
</dbReference>
<dbReference type="Gene3D" id="3.40.50.300">
    <property type="entry name" value="P-loop containing nucleotide triphosphate hydrolases"/>
    <property type="match status" value="2"/>
</dbReference>
<feature type="domain" description="Helicase ATP-binding" evidence="7">
    <location>
        <begin position="478"/>
        <end position="645"/>
    </location>
</feature>
<evidence type="ECO:0000259" key="8">
    <source>
        <dbReference type="PROSITE" id="PS51194"/>
    </source>
</evidence>
<dbReference type="FunFam" id="3.40.50.300:FF:001039">
    <property type="entry name" value="ATP-dependent RNA helicase DDX60"/>
    <property type="match status" value="1"/>
</dbReference>
<dbReference type="SMART" id="SM00490">
    <property type="entry name" value="HELICc"/>
    <property type="match status" value="1"/>
</dbReference>
<dbReference type="GO" id="GO:0005737">
    <property type="term" value="C:cytoplasm"/>
    <property type="evidence" value="ECO:0007669"/>
    <property type="project" value="TreeGrafter"/>
</dbReference>
<evidence type="ECO:0000256" key="6">
    <source>
        <dbReference type="SAM" id="MobiDB-lite"/>
    </source>
</evidence>
<sequence length="1438" mass="164926">MPGLELHARTSAPCQDKSSVPGLELRARTRAPHQDKSSVPGRRLAEYCILKTLLVTGWKVDVTYLSDLNDGRLLRTVAKMCSEMPRCTDTEDQLGSKIGSEYRHIWETVAKISPELDVGQAFPVTCTSAVFLKPAKPEAASMQKIPATGLIPIKSTLVEEFIGDLLKQLPQLSSEDLEHEPRYKLKEFDEVLHWHSRKPILSTLEDHREKLKEPMRNPKQWRNQLRSQQKLVAFERFYAESLDEKAAVTIVTSQSAVTDDSVKQQHQPRKGNGSKAAKKKSSELIIEAHEKKKKEEEERKAKERWSSLQDSIQKELSNDIDKGIKTLEKFLQTCTSDSVKVTAEMEASKYCYKAWAEHCRSKGSSTDVKIAVLLMRRIHSVLYRHKDQLSPKELNELARYLKNLGFPNLRDTVLEMIDEEQKQEMKTKSKNDPRFPVGVGAARFQLENMGPYLFREERKDPDPRVLHFIPDSWQRELLDAVDNNESAVIVAPTSSGKTYASYYCMEKVLRSSDTGIVVYVSPTKALVNQVVATVYGRFTKSLPSGMVVCGYFTRDYRDHIHDCQILITVPQCLEILLLSPHLQDWVKRIQYVIFDEVHCLGGEIGAEVWEHLLALIRCPFLALSATISNPEDLTQWLQSVKTYWQGVESSSDQPASTNVNKRSKKGQKTEAHKRRQSFKVRLVTYEERYNDLEKFLCDFENNECKFIPYHPCAALTVNHIERYGIPPDLVLTPSESLRLYDVMVFVFPEWPRAQEFEPEEYKSFRNKVIIRKSDVREYEAELKREFVGWLKAGWKDKVERVLLLLNPKAKGTFCINKKRNFPLVVETLQKMDLLPALFFAFDISLVESFAAELLKHLMEKTKSKRKPNNEKEKQKLENKLQKLSKHLEKEDTSTDLTRKQSEQLVLYRTEYDMLEQRYRKLCELPPGCTFAEISTADEQFRDKIFFRMRKANCSKYFQAMFFRGIGCHHASLNNKIKQTVEMLFRRGYIKVVSSTSTLALGINMPCKTTVFLQDSMYLDSLNYRQMSGRAGRRGMDNIGKVIFLNVPLPKVKRLIKANVPQLKGQFPLSITFVLRLMLLAARADDKMDAQAKVLSVLQHSMMTFNQPKKQNIVKLYFLFALQFLLRQGYLDGEGQPQGFAGLVMHTHYHEPANFVFIHFLVEHLLHKICRPLKKNSKQFSENVMEILVLILANLFGRRYLPPCLEKEKLTFEQSKVSGGCKNVVNSPCMHSSAPLVFLDDLPDEFAASVEEYNKTARQVFGNFLLSVSNQCRLEDEYKLPLSGTSFMGPKLPEASVITKKLAKTVNCSAVSPFVCLSGHTDLNLFVQNDINPIIFRTLGIHTNNVPVLQLKCFDKQGRRMHLNAYALDFYKHGCLDALHTDNGLNRGEAFNLIKDFLLVIASISTSLEDLCHNESDPVVMAFQQLHRSYQSKFEAVWS</sequence>
<dbReference type="GO" id="GO:0005524">
    <property type="term" value="F:ATP binding"/>
    <property type="evidence" value="ECO:0007669"/>
    <property type="project" value="UniProtKB-KW"/>
</dbReference>
<keyword evidence="2" id="KW-0378">Hydrolase</keyword>
<reference evidence="9 10" key="1">
    <citation type="journal article" date="2018" name="Nat. Ecol. Evol.">
        <title>Shark genomes provide insights into elasmobranch evolution and the origin of vertebrates.</title>
        <authorList>
            <person name="Hara Y"/>
            <person name="Yamaguchi K"/>
            <person name="Onimaru K"/>
            <person name="Kadota M"/>
            <person name="Koyanagi M"/>
            <person name="Keeley SD"/>
            <person name="Tatsumi K"/>
            <person name="Tanaka K"/>
            <person name="Motone F"/>
            <person name="Kageyama Y"/>
            <person name="Nozu R"/>
            <person name="Adachi N"/>
            <person name="Nishimura O"/>
            <person name="Nakagawa R"/>
            <person name="Tanegashima C"/>
            <person name="Kiyatake I"/>
            <person name="Matsumoto R"/>
            <person name="Murakumo K"/>
            <person name="Nishida K"/>
            <person name="Terakita A"/>
            <person name="Kuratani S"/>
            <person name="Sato K"/>
            <person name="Hyodo S Kuraku.S."/>
        </authorList>
    </citation>
    <scope>NUCLEOTIDE SEQUENCE [LARGE SCALE GENOMIC DNA]</scope>
</reference>
<evidence type="ECO:0008006" key="11">
    <source>
        <dbReference type="Google" id="ProtNLM"/>
    </source>
</evidence>
<dbReference type="EMBL" id="BEZZ01000492">
    <property type="protein sequence ID" value="GCC33188.1"/>
    <property type="molecule type" value="Genomic_DNA"/>
</dbReference>
<dbReference type="SMART" id="SM00487">
    <property type="entry name" value="DEXDc"/>
    <property type="match status" value="1"/>
</dbReference>
<dbReference type="Pfam" id="PF26076">
    <property type="entry name" value="WHD_DDX60"/>
    <property type="match status" value="1"/>
</dbReference>
<dbReference type="OrthoDB" id="64767at2759"/>
<feature type="coiled-coil region" evidence="5">
    <location>
        <begin position="866"/>
        <end position="893"/>
    </location>
</feature>
<protein>
    <recommendedName>
        <fullName evidence="11">RNA helicase</fullName>
    </recommendedName>
</protein>
<keyword evidence="4" id="KW-0067">ATP-binding</keyword>
<dbReference type="InterPro" id="IPR027417">
    <property type="entry name" value="P-loop_NTPase"/>
</dbReference>
<dbReference type="PANTHER" id="PTHR44533:SF4">
    <property type="entry name" value="DEAD_H RNA HELICASE, PUTATIVE-RELATED"/>
    <property type="match status" value="1"/>
</dbReference>
<evidence type="ECO:0000256" key="1">
    <source>
        <dbReference type="ARBA" id="ARBA00022741"/>
    </source>
</evidence>
<gene>
    <name evidence="9" type="ORF">chiPu_0011656</name>
</gene>
<dbReference type="PANTHER" id="PTHR44533">
    <property type="entry name" value="DEAD/H RNA HELICASE, PUTATIVE-RELATED"/>
    <property type="match status" value="1"/>
</dbReference>
<evidence type="ECO:0000313" key="9">
    <source>
        <dbReference type="EMBL" id="GCC33188.1"/>
    </source>
</evidence>
<dbReference type="PROSITE" id="PS51192">
    <property type="entry name" value="HELICASE_ATP_BIND_1"/>
    <property type="match status" value="1"/>
</dbReference>
<dbReference type="OMA" id="EVHCISA"/>
<evidence type="ECO:0000256" key="3">
    <source>
        <dbReference type="ARBA" id="ARBA00022806"/>
    </source>
</evidence>
<dbReference type="SUPFAM" id="SSF52540">
    <property type="entry name" value="P-loop containing nucleoside triphosphate hydrolases"/>
    <property type="match status" value="1"/>
</dbReference>
<evidence type="ECO:0000256" key="4">
    <source>
        <dbReference type="ARBA" id="ARBA00022840"/>
    </source>
</evidence>
<evidence type="ECO:0000256" key="5">
    <source>
        <dbReference type="SAM" id="Coils"/>
    </source>
</evidence>
<dbReference type="InterPro" id="IPR001650">
    <property type="entry name" value="Helicase_C-like"/>
</dbReference>
<dbReference type="Pfam" id="PF26167">
    <property type="entry name" value="TPR_DDX60"/>
    <property type="match status" value="1"/>
</dbReference>
<dbReference type="InterPro" id="IPR011545">
    <property type="entry name" value="DEAD/DEAH_box_helicase_dom"/>
</dbReference>
<feature type="region of interest" description="Disordered" evidence="6">
    <location>
        <begin position="254"/>
        <end position="283"/>
    </location>
</feature>
<name>A0A401SS20_CHIPU</name>
<proteinExistence type="predicted"/>
<feature type="region of interest" description="Disordered" evidence="6">
    <location>
        <begin position="648"/>
        <end position="673"/>
    </location>
</feature>
<dbReference type="InterPro" id="IPR059032">
    <property type="entry name" value="WHD_DDX60"/>
</dbReference>
<feature type="compositionally biased region" description="Polar residues" evidence="6">
    <location>
        <begin position="648"/>
        <end position="660"/>
    </location>
</feature>
<evidence type="ECO:0000256" key="2">
    <source>
        <dbReference type="ARBA" id="ARBA00022801"/>
    </source>
</evidence>
<dbReference type="PROSITE" id="PS51194">
    <property type="entry name" value="HELICASE_CTER"/>
    <property type="match status" value="1"/>
</dbReference>
<feature type="region of interest" description="Disordered" evidence="6">
    <location>
        <begin position="1"/>
        <end position="38"/>
    </location>
</feature>
<keyword evidence="3" id="KW-0347">Helicase</keyword>